<evidence type="ECO:0000256" key="2">
    <source>
        <dbReference type="ARBA" id="ARBA00022692"/>
    </source>
</evidence>
<evidence type="ECO:0000256" key="7">
    <source>
        <dbReference type="SAM" id="Phobius"/>
    </source>
</evidence>
<evidence type="ECO:0000256" key="4">
    <source>
        <dbReference type="ARBA" id="ARBA00022824"/>
    </source>
</evidence>
<evidence type="ECO:0000313" key="10">
    <source>
        <dbReference type="EMBL" id="OWP04057.1"/>
    </source>
</evidence>
<keyword evidence="5 7" id="KW-1133">Transmembrane helix</keyword>
<sequence length="287" mass="30928">MRFLRSLAPSLFVLGARVAEAATWGFNEATVSVVGKSGAASAFKDKLSEHAPLAKPVALGTTDSLKIIISATEDGKAKRPHQAFLLLRDQVSGLEAAFPFTMKENGKGKVEVPHKDLPIQLLATGKPLQATLLLASFGPSKGFSDHIFDLDVQVDASIPKQKYEKPLRYGQREEIAHTFKEDPKSGPKIISIFFVLAVLATVPVLLGTWAYLGANLSHLSKAVGAAPLSHSLYFGSILSMEGIFFLYYCNWSLFQTLPAAGVVSLVAFLSGSKALSEVQTRRLAGER</sequence>
<dbReference type="GO" id="GO:0006487">
    <property type="term" value="P:protein N-linked glycosylation"/>
    <property type="evidence" value="ECO:0007669"/>
    <property type="project" value="TreeGrafter"/>
</dbReference>
<keyword evidence="11" id="KW-1185">Reference proteome</keyword>
<feature type="signal peptide" evidence="8">
    <location>
        <begin position="1"/>
        <end position="21"/>
    </location>
</feature>
<evidence type="ECO:0000256" key="8">
    <source>
        <dbReference type="SAM" id="SignalP"/>
    </source>
</evidence>
<feature type="chain" id="PRO_5044285627" description="Ribophorin II C-terminal domain-containing protein" evidence="8">
    <location>
        <begin position="22"/>
        <end position="287"/>
    </location>
</feature>
<feature type="domain" description="Ribophorin II C-terminal" evidence="9">
    <location>
        <begin position="179"/>
        <end position="282"/>
    </location>
</feature>
<dbReference type="Pfam" id="PF25147">
    <property type="entry name" value="Ribophorin_II_C"/>
    <property type="match status" value="1"/>
</dbReference>
<gene>
    <name evidence="10" type="ORF">B2J93_2065</name>
</gene>
<dbReference type="InterPro" id="IPR056790">
    <property type="entry name" value="Ribophorin_II_C"/>
</dbReference>
<accession>A0A218Z7L7</accession>
<keyword evidence="6 7" id="KW-0472">Membrane</keyword>
<dbReference type="InterPro" id="IPR008814">
    <property type="entry name" value="Swp1"/>
</dbReference>
<keyword evidence="2 7" id="KW-0812">Transmembrane</keyword>
<dbReference type="FunCoup" id="A0A218Z7L7">
    <property type="interactions" value="111"/>
</dbReference>
<reference evidence="10 11" key="1">
    <citation type="submission" date="2017-04" db="EMBL/GenBank/DDBJ databases">
        <title>Draft genome sequence of Marssonina coronaria NL1: causal agent of apple blotch.</title>
        <authorList>
            <person name="Cheng Q."/>
        </authorList>
    </citation>
    <scope>NUCLEOTIDE SEQUENCE [LARGE SCALE GENOMIC DNA]</scope>
    <source>
        <strain evidence="10 11">NL1</strain>
    </source>
</reference>
<evidence type="ECO:0000256" key="1">
    <source>
        <dbReference type="ARBA" id="ARBA00004477"/>
    </source>
</evidence>
<dbReference type="PANTHER" id="PTHR12640:SF0">
    <property type="entry name" value="DOLICHYL-DIPHOSPHOOLIGOSACCHARIDE--PROTEIN GLYCOSYLTRANSFERASE SUBUNIT 2"/>
    <property type="match status" value="1"/>
</dbReference>
<feature type="transmembrane region" description="Helical" evidence="7">
    <location>
        <begin position="189"/>
        <end position="212"/>
    </location>
</feature>
<evidence type="ECO:0000256" key="3">
    <source>
        <dbReference type="ARBA" id="ARBA00022729"/>
    </source>
</evidence>
<evidence type="ECO:0000256" key="5">
    <source>
        <dbReference type="ARBA" id="ARBA00022989"/>
    </source>
</evidence>
<dbReference type="UniPathway" id="UPA00378"/>
<dbReference type="STRING" id="503106.A0A218Z7L7"/>
<organism evidence="10 11">
    <name type="scientific">Diplocarpon coronariae</name>
    <dbReference type="NCBI Taxonomy" id="2795749"/>
    <lineage>
        <taxon>Eukaryota</taxon>
        <taxon>Fungi</taxon>
        <taxon>Dikarya</taxon>
        <taxon>Ascomycota</taxon>
        <taxon>Pezizomycotina</taxon>
        <taxon>Leotiomycetes</taxon>
        <taxon>Helotiales</taxon>
        <taxon>Drepanopezizaceae</taxon>
        <taxon>Diplocarpon</taxon>
    </lineage>
</organism>
<evidence type="ECO:0000313" key="11">
    <source>
        <dbReference type="Proteomes" id="UP000242519"/>
    </source>
</evidence>
<proteinExistence type="predicted"/>
<dbReference type="PANTHER" id="PTHR12640">
    <property type="entry name" value="RIBOPHORIN II"/>
    <property type="match status" value="1"/>
</dbReference>
<feature type="transmembrane region" description="Helical" evidence="7">
    <location>
        <begin position="224"/>
        <end position="247"/>
    </location>
</feature>
<dbReference type="InParanoid" id="A0A218Z7L7"/>
<evidence type="ECO:0000256" key="6">
    <source>
        <dbReference type="ARBA" id="ARBA00023136"/>
    </source>
</evidence>
<keyword evidence="3 8" id="KW-0732">Signal</keyword>
<keyword evidence="4" id="KW-0256">Endoplasmic reticulum</keyword>
<dbReference type="AlphaFoldDB" id="A0A218Z7L7"/>
<comment type="subcellular location">
    <subcellularLocation>
        <location evidence="1">Endoplasmic reticulum membrane</location>
        <topology evidence="1">Multi-pass membrane protein</topology>
    </subcellularLocation>
</comment>
<dbReference type="EMBL" id="MZNU01000136">
    <property type="protein sequence ID" value="OWP04057.1"/>
    <property type="molecule type" value="Genomic_DNA"/>
</dbReference>
<protein>
    <recommendedName>
        <fullName evidence="9">Ribophorin II C-terminal domain-containing protein</fullName>
    </recommendedName>
</protein>
<dbReference type="GO" id="GO:0008250">
    <property type="term" value="C:oligosaccharyltransferase complex"/>
    <property type="evidence" value="ECO:0007669"/>
    <property type="project" value="InterPro"/>
</dbReference>
<comment type="caution">
    <text evidence="10">The sequence shown here is derived from an EMBL/GenBank/DDBJ whole genome shotgun (WGS) entry which is preliminary data.</text>
</comment>
<name>A0A218Z7L7_9HELO</name>
<dbReference type="OrthoDB" id="432292at2759"/>
<dbReference type="Proteomes" id="UP000242519">
    <property type="component" value="Unassembled WGS sequence"/>
</dbReference>
<evidence type="ECO:0000259" key="9">
    <source>
        <dbReference type="Pfam" id="PF25147"/>
    </source>
</evidence>